<dbReference type="GO" id="GO:0017111">
    <property type="term" value="F:ribonucleoside triphosphate phosphatase activity"/>
    <property type="evidence" value="ECO:0007669"/>
    <property type="project" value="InterPro"/>
</dbReference>
<dbReference type="Proteomes" id="UP000676194">
    <property type="component" value="Chromosome"/>
</dbReference>
<dbReference type="HAMAP" id="MF_01405">
    <property type="entry name" value="Non_canon_purine_NTPase"/>
    <property type="match status" value="1"/>
</dbReference>
<keyword evidence="3 10" id="KW-0479">Metal-binding</keyword>
<feature type="binding site" evidence="10">
    <location>
        <begin position="154"/>
        <end position="157"/>
    </location>
    <ligand>
        <name>substrate</name>
    </ligand>
</feature>
<dbReference type="EC" id="3.6.1.66" evidence="10"/>
<dbReference type="SUPFAM" id="SSF52972">
    <property type="entry name" value="ITPase-like"/>
    <property type="match status" value="1"/>
</dbReference>
<protein>
    <recommendedName>
        <fullName evidence="10">dITP/XTP pyrophosphatase</fullName>
        <ecNumber evidence="10">3.6.1.66</ecNumber>
    </recommendedName>
    <alternativeName>
        <fullName evidence="10">Non-canonical purine NTP pyrophosphatase</fullName>
    </alternativeName>
    <alternativeName>
        <fullName evidence="10">Non-standard purine NTP pyrophosphatase</fullName>
    </alternativeName>
    <alternativeName>
        <fullName evidence="10">Nucleoside-triphosphate diphosphatase</fullName>
    </alternativeName>
    <alternativeName>
        <fullName evidence="10">Nucleoside-triphosphate pyrophosphatase</fullName>
        <shortName evidence="10">NTPase</shortName>
    </alternativeName>
</protein>
<evidence type="ECO:0000256" key="4">
    <source>
        <dbReference type="ARBA" id="ARBA00022741"/>
    </source>
</evidence>
<dbReference type="GO" id="GO:0000166">
    <property type="term" value="F:nucleotide binding"/>
    <property type="evidence" value="ECO:0007669"/>
    <property type="project" value="UniProtKB-KW"/>
</dbReference>
<evidence type="ECO:0000256" key="5">
    <source>
        <dbReference type="ARBA" id="ARBA00022801"/>
    </source>
</evidence>
<dbReference type="CDD" id="cd00515">
    <property type="entry name" value="HAM1"/>
    <property type="match status" value="1"/>
</dbReference>
<accession>A0A8E6EUX3</accession>
<comment type="subunit">
    <text evidence="2 10">Homodimer.</text>
</comment>
<evidence type="ECO:0000313" key="12">
    <source>
        <dbReference type="EMBL" id="QVL31852.1"/>
    </source>
</evidence>
<dbReference type="GO" id="GO:0009117">
    <property type="term" value="P:nucleotide metabolic process"/>
    <property type="evidence" value="ECO:0007669"/>
    <property type="project" value="UniProtKB-KW"/>
</dbReference>
<evidence type="ECO:0000256" key="6">
    <source>
        <dbReference type="ARBA" id="ARBA00022842"/>
    </source>
</evidence>
<evidence type="ECO:0000256" key="2">
    <source>
        <dbReference type="ARBA" id="ARBA00011738"/>
    </source>
</evidence>
<dbReference type="GO" id="GO:0036222">
    <property type="term" value="F:XTP diphosphatase activity"/>
    <property type="evidence" value="ECO:0007669"/>
    <property type="project" value="UniProtKB-UniRule"/>
</dbReference>
<dbReference type="FunFam" id="3.90.950.10:FF:000001">
    <property type="entry name" value="dITP/XTP pyrophosphatase"/>
    <property type="match status" value="1"/>
</dbReference>
<evidence type="ECO:0000256" key="11">
    <source>
        <dbReference type="RuleBase" id="RU003781"/>
    </source>
</evidence>
<keyword evidence="4 10" id="KW-0547">Nucleotide-binding</keyword>
<feature type="binding site" evidence="10">
    <location>
        <begin position="8"/>
        <end position="13"/>
    </location>
    <ligand>
        <name>substrate</name>
    </ligand>
</feature>
<feature type="binding site" evidence="10">
    <location>
        <position position="71"/>
    </location>
    <ligand>
        <name>substrate</name>
    </ligand>
</feature>
<evidence type="ECO:0000256" key="10">
    <source>
        <dbReference type="HAMAP-Rule" id="MF_01405"/>
    </source>
</evidence>
<sequence length="203" mass="22211">MTKLVLGTKNKKKLTELKDLLADLPFEVLDLSPWPDVPDVEETGTTFEENARLKATGFARSVREYVLAEDSGLVVPALKGAPGVYSARYGGTHGNDAANNTRLLAELKDIPPEKREAYYVCTAALADPEGNVLVVTEGRCHGRIVSDYRGGGGFGYDPLFLVPEYHQTFGELSLRVKQALSHRAKAVSQLRPVLRRLSQQSGN</sequence>
<dbReference type="GO" id="GO:0035870">
    <property type="term" value="F:dITP diphosphatase activity"/>
    <property type="evidence" value="ECO:0007669"/>
    <property type="project" value="UniProtKB-UniRule"/>
</dbReference>
<dbReference type="GO" id="GO:0036220">
    <property type="term" value="F:ITP diphosphatase activity"/>
    <property type="evidence" value="ECO:0007669"/>
    <property type="project" value="UniProtKB-UniRule"/>
</dbReference>
<feature type="binding site" evidence="10">
    <location>
        <position position="177"/>
    </location>
    <ligand>
        <name>substrate</name>
    </ligand>
</feature>
<comment type="catalytic activity">
    <reaction evidence="8 10">
        <text>dITP + H2O = dIMP + diphosphate + H(+)</text>
        <dbReference type="Rhea" id="RHEA:28342"/>
        <dbReference type="ChEBI" id="CHEBI:15377"/>
        <dbReference type="ChEBI" id="CHEBI:15378"/>
        <dbReference type="ChEBI" id="CHEBI:33019"/>
        <dbReference type="ChEBI" id="CHEBI:61194"/>
        <dbReference type="ChEBI" id="CHEBI:61382"/>
        <dbReference type="EC" id="3.6.1.66"/>
    </reaction>
</comment>
<keyword evidence="7 10" id="KW-0546">Nucleotide metabolism</keyword>
<dbReference type="InterPro" id="IPR020922">
    <property type="entry name" value="dITP/XTP_pyrophosphatase"/>
</dbReference>
<comment type="catalytic activity">
    <reaction evidence="9 10">
        <text>XTP + H2O = XMP + diphosphate + H(+)</text>
        <dbReference type="Rhea" id="RHEA:28610"/>
        <dbReference type="ChEBI" id="CHEBI:15377"/>
        <dbReference type="ChEBI" id="CHEBI:15378"/>
        <dbReference type="ChEBI" id="CHEBI:33019"/>
        <dbReference type="ChEBI" id="CHEBI:57464"/>
        <dbReference type="ChEBI" id="CHEBI:61314"/>
        <dbReference type="EC" id="3.6.1.66"/>
    </reaction>
</comment>
<dbReference type="KEGG" id="tsph:KIH39_23945"/>
<feature type="active site" description="Proton acceptor" evidence="10">
    <location>
        <position position="70"/>
    </location>
</feature>
<dbReference type="GO" id="GO:0046872">
    <property type="term" value="F:metal ion binding"/>
    <property type="evidence" value="ECO:0007669"/>
    <property type="project" value="UniProtKB-KW"/>
</dbReference>
<name>A0A8E6EUX3_9BACT</name>
<feature type="binding site" evidence="10">
    <location>
        <position position="41"/>
    </location>
    <ligand>
        <name>Mg(2+)</name>
        <dbReference type="ChEBI" id="CHEBI:18420"/>
    </ligand>
</feature>
<evidence type="ECO:0000256" key="7">
    <source>
        <dbReference type="ARBA" id="ARBA00023080"/>
    </source>
</evidence>
<dbReference type="InterPro" id="IPR029001">
    <property type="entry name" value="ITPase-like_fam"/>
</dbReference>
<organism evidence="12 13">
    <name type="scientific">Telmatocola sphagniphila</name>
    <dbReference type="NCBI Taxonomy" id="1123043"/>
    <lineage>
        <taxon>Bacteria</taxon>
        <taxon>Pseudomonadati</taxon>
        <taxon>Planctomycetota</taxon>
        <taxon>Planctomycetia</taxon>
        <taxon>Gemmatales</taxon>
        <taxon>Gemmataceae</taxon>
    </lineage>
</organism>
<reference evidence="12" key="1">
    <citation type="submission" date="2021-05" db="EMBL/GenBank/DDBJ databases">
        <title>Complete genome sequence of the cellulolytic planctomycete Telmatocola sphagniphila SP2T and characterization of the first cellulase from planctomycetes.</title>
        <authorList>
            <person name="Rakitin A.L."/>
            <person name="Beletsky A.V."/>
            <person name="Naumoff D.G."/>
            <person name="Kulichevskaya I.S."/>
            <person name="Mardanov A.V."/>
            <person name="Ravin N.V."/>
            <person name="Dedysh S.N."/>
        </authorList>
    </citation>
    <scope>NUCLEOTIDE SEQUENCE</scope>
    <source>
        <strain evidence="12">SP2T</strain>
    </source>
</reference>
<dbReference type="NCBIfam" id="TIGR00042">
    <property type="entry name" value="RdgB/HAM1 family non-canonical purine NTP pyrophosphatase"/>
    <property type="match status" value="1"/>
</dbReference>
<evidence type="ECO:0000313" key="13">
    <source>
        <dbReference type="Proteomes" id="UP000676194"/>
    </source>
</evidence>
<evidence type="ECO:0000256" key="3">
    <source>
        <dbReference type="ARBA" id="ARBA00022723"/>
    </source>
</evidence>
<keyword evidence="6 10" id="KW-0460">Magnesium</keyword>
<dbReference type="Pfam" id="PF01725">
    <property type="entry name" value="Ham1p_like"/>
    <property type="match status" value="1"/>
</dbReference>
<evidence type="ECO:0000256" key="1">
    <source>
        <dbReference type="ARBA" id="ARBA00008023"/>
    </source>
</evidence>
<dbReference type="AlphaFoldDB" id="A0A8E6EUX3"/>
<keyword evidence="13" id="KW-1185">Reference proteome</keyword>
<proteinExistence type="inferred from homology"/>
<dbReference type="InterPro" id="IPR002637">
    <property type="entry name" value="RdgB/HAM1"/>
</dbReference>
<dbReference type="Gene3D" id="3.90.950.10">
    <property type="match status" value="1"/>
</dbReference>
<dbReference type="RefSeq" id="WP_213496229.1">
    <property type="nucleotide sequence ID" value="NZ_CP074694.1"/>
</dbReference>
<comment type="cofactor">
    <cofactor evidence="10">
        <name>Mg(2+)</name>
        <dbReference type="ChEBI" id="CHEBI:18420"/>
    </cofactor>
    <text evidence="10">Binds 1 Mg(2+) ion per subunit.</text>
</comment>
<comment type="function">
    <text evidence="10">Pyrophosphatase that catalyzes the hydrolysis of nucleoside triphosphates to their monophosphate derivatives, with a high preference for the non-canonical purine nucleotides XTP (xanthosine triphosphate), dITP (deoxyinosine triphosphate) and ITP. Seems to function as a house-cleaning enzyme that removes non-canonical purine nucleotides from the nucleotide pool, thus preventing their incorporation into DNA/RNA and avoiding chromosomal lesions.</text>
</comment>
<evidence type="ECO:0000256" key="9">
    <source>
        <dbReference type="ARBA" id="ARBA00052017"/>
    </source>
</evidence>
<comment type="catalytic activity">
    <reaction evidence="10">
        <text>ITP + H2O = IMP + diphosphate + H(+)</text>
        <dbReference type="Rhea" id="RHEA:29399"/>
        <dbReference type="ChEBI" id="CHEBI:15377"/>
        <dbReference type="ChEBI" id="CHEBI:15378"/>
        <dbReference type="ChEBI" id="CHEBI:33019"/>
        <dbReference type="ChEBI" id="CHEBI:58053"/>
        <dbReference type="ChEBI" id="CHEBI:61402"/>
        <dbReference type="EC" id="3.6.1.66"/>
    </reaction>
</comment>
<comment type="similarity">
    <text evidence="1 10 11">Belongs to the HAM1 NTPase family.</text>
</comment>
<keyword evidence="5 10" id="KW-0378">Hydrolase</keyword>
<dbReference type="PANTHER" id="PTHR11067:SF9">
    <property type="entry name" value="INOSINE TRIPHOSPHATE PYROPHOSPHATASE"/>
    <property type="match status" value="1"/>
</dbReference>
<dbReference type="PANTHER" id="PTHR11067">
    <property type="entry name" value="INOSINE TRIPHOSPHATE PYROPHOSPHATASE/HAM1 PROTEIN"/>
    <property type="match status" value="1"/>
</dbReference>
<feature type="binding site" evidence="10">
    <location>
        <position position="70"/>
    </location>
    <ligand>
        <name>Mg(2+)</name>
        <dbReference type="ChEBI" id="CHEBI:18420"/>
    </ligand>
</feature>
<gene>
    <name evidence="12" type="primary">rdgB</name>
    <name evidence="12" type="ORF">KIH39_23945</name>
</gene>
<dbReference type="GO" id="GO:0005829">
    <property type="term" value="C:cytosol"/>
    <property type="evidence" value="ECO:0007669"/>
    <property type="project" value="TreeGrafter"/>
</dbReference>
<evidence type="ECO:0000256" key="8">
    <source>
        <dbReference type="ARBA" id="ARBA00051875"/>
    </source>
</evidence>
<feature type="binding site" evidence="10">
    <location>
        <begin position="182"/>
        <end position="183"/>
    </location>
    <ligand>
        <name>substrate</name>
    </ligand>
</feature>
<dbReference type="GO" id="GO:0009146">
    <property type="term" value="P:purine nucleoside triphosphate catabolic process"/>
    <property type="evidence" value="ECO:0007669"/>
    <property type="project" value="UniProtKB-UniRule"/>
</dbReference>
<dbReference type="EMBL" id="CP074694">
    <property type="protein sequence ID" value="QVL31852.1"/>
    <property type="molecule type" value="Genomic_DNA"/>
</dbReference>